<feature type="domain" description="RNA polymerase sigma factor 70 region 4 type 2" evidence="6">
    <location>
        <begin position="112"/>
        <end position="160"/>
    </location>
</feature>
<dbReference type="CDD" id="cd06171">
    <property type="entry name" value="Sigma70_r4"/>
    <property type="match status" value="1"/>
</dbReference>
<dbReference type="InterPro" id="IPR013325">
    <property type="entry name" value="RNA_pol_sigma_r2"/>
</dbReference>
<dbReference type="InterPro" id="IPR036388">
    <property type="entry name" value="WH-like_DNA-bd_sf"/>
</dbReference>
<organism evidence="7 8">
    <name type="scientific">Gaetbulibacter aestuarii</name>
    <dbReference type="NCBI Taxonomy" id="1502358"/>
    <lineage>
        <taxon>Bacteria</taxon>
        <taxon>Pseudomonadati</taxon>
        <taxon>Bacteroidota</taxon>
        <taxon>Flavobacteriia</taxon>
        <taxon>Flavobacteriales</taxon>
        <taxon>Flavobacteriaceae</taxon>
        <taxon>Gaetbulibacter</taxon>
    </lineage>
</organism>
<accession>A0ABW7MWR7</accession>
<protein>
    <submittedName>
        <fullName evidence="7">Sigma-70 family RNA polymerase sigma factor</fullName>
    </submittedName>
</protein>
<dbReference type="InterPro" id="IPR039425">
    <property type="entry name" value="RNA_pol_sigma-70-like"/>
</dbReference>
<dbReference type="PANTHER" id="PTHR43133">
    <property type="entry name" value="RNA POLYMERASE ECF-TYPE SIGMA FACTO"/>
    <property type="match status" value="1"/>
</dbReference>
<dbReference type="NCBIfam" id="TIGR02937">
    <property type="entry name" value="sigma70-ECF"/>
    <property type="match status" value="1"/>
</dbReference>
<dbReference type="EMBL" id="JBAWKB010000001">
    <property type="protein sequence ID" value="MFH6771140.1"/>
    <property type="molecule type" value="Genomic_DNA"/>
</dbReference>
<reference evidence="7 8" key="1">
    <citation type="submission" date="2024-02" db="EMBL/GenBank/DDBJ databases">
        <title>A Gaetbulibacter species isolated from tidal flats and genomic insights of their niches.</title>
        <authorList>
            <person name="Ye Y."/>
        </authorList>
    </citation>
    <scope>NUCLEOTIDE SEQUENCE [LARGE SCALE GENOMIC DNA]</scope>
    <source>
        <strain evidence="7 8">KYW382</strain>
    </source>
</reference>
<dbReference type="Pfam" id="PF08281">
    <property type="entry name" value="Sigma70_r4_2"/>
    <property type="match status" value="1"/>
</dbReference>
<evidence type="ECO:0000259" key="6">
    <source>
        <dbReference type="Pfam" id="PF08281"/>
    </source>
</evidence>
<dbReference type="InterPro" id="IPR014284">
    <property type="entry name" value="RNA_pol_sigma-70_dom"/>
</dbReference>
<feature type="domain" description="RNA polymerase sigma-70 region 2" evidence="5">
    <location>
        <begin position="19"/>
        <end position="82"/>
    </location>
</feature>
<keyword evidence="4" id="KW-0804">Transcription</keyword>
<name>A0ABW7MWR7_9FLAO</name>
<keyword evidence="8" id="KW-1185">Reference proteome</keyword>
<sequence length="173" mass="20495">MSEEFDKSICKEAVFEKVYEAFAQGLHDYLYYKYGEEVNPKDLTQEAFIKLWDHCKKVSFNKAKSFLFTVANNIALNNIKHKKVVLKYQNTKPKDYTHENPEFLFEKEQFLQRYKKVLESLSEEQRTAFLLSKAEGKKHREIAEILGVTQKVVEYRIYSAFEILRNELDGFSL</sequence>
<comment type="similarity">
    <text evidence="1">Belongs to the sigma-70 factor family. ECF subfamily.</text>
</comment>
<dbReference type="SUPFAM" id="SSF88946">
    <property type="entry name" value="Sigma2 domain of RNA polymerase sigma factors"/>
    <property type="match status" value="1"/>
</dbReference>
<dbReference type="RefSeq" id="WP_344740076.1">
    <property type="nucleotide sequence ID" value="NZ_BAABAY010000001.1"/>
</dbReference>
<evidence type="ECO:0000313" key="8">
    <source>
        <dbReference type="Proteomes" id="UP001610100"/>
    </source>
</evidence>
<evidence type="ECO:0000256" key="3">
    <source>
        <dbReference type="ARBA" id="ARBA00023082"/>
    </source>
</evidence>
<evidence type="ECO:0000256" key="2">
    <source>
        <dbReference type="ARBA" id="ARBA00023015"/>
    </source>
</evidence>
<evidence type="ECO:0000313" key="7">
    <source>
        <dbReference type="EMBL" id="MFH6771140.1"/>
    </source>
</evidence>
<dbReference type="InterPro" id="IPR013324">
    <property type="entry name" value="RNA_pol_sigma_r3/r4-like"/>
</dbReference>
<dbReference type="InterPro" id="IPR013249">
    <property type="entry name" value="RNA_pol_sigma70_r4_t2"/>
</dbReference>
<dbReference type="Proteomes" id="UP001610100">
    <property type="component" value="Unassembled WGS sequence"/>
</dbReference>
<dbReference type="SUPFAM" id="SSF88659">
    <property type="entry name" value="Sigma3 and sigma4 domains of RNA polymerase sigma factors"/>
    <property type="match status" value="1"/>
</dbReference>
<gene>
    <name evidence="7" type="ORF">V8G58_04275</name>
</gene>
<comment type="caution">
    <text evidence="7">The sequence shown here is derived from an EMBL/GenBank/DDBJ whole genome shotgun (WGS) entry which is preliminary data.</text>
</comment>
<dbReference type="PANTHER" id="PTHR43133:SF46">
    <property type="entry name" value="RNA POLYMERASE SIGMA-70 FACTOR ECF SUBFAMILY"/>
    <property type="match status" value="1"/>
</dbReference>
<dbReference type="InterPro" id="IPR007627">
    <property type="entry name" value="RNA_pol_sigma70_r2"/>
</dbReference>
<keyword evidence="2" id="KW-0805">Transcription regulation</keyword>
<evidence type="ECO:0000256" key="1">
    <source>
        <dbReference type="ARBA" id="ARBA00010641"/>
    </source>
</evidence>
<dbReference type="Gene3D" id="1.10.1740.10">
    <property type="match status" value="1"/>
</dbReference>
<proteinExistence type="inferred from homology"/>
<dbReference type="Pfam" id="PF04542">
    <property type="entry name" value="Sigma70_r2"/>
    <property type="match status" value="1"/>
</dbReference>
<dbReference type="Gene3D" id="1.10.10.10">
    <property type="entry name" value="Winged helix-like DNA-binding domain superfamily/Winged helix DNA-binding domain"/>
    <property type="match status" value="1"/>
</dbReference>
<evidence type="ECO:0000256" key="4">
    <source>
        <dbReference type="ARBA" id="ARBA00023163"/>
    </source>
</evidence>
<keyword evidence="3" id="KW-0731">Sigma factor</keyword>
<evidence type="ECO:0000259" key="5">
    <source>
        <dbReference type="Pfam" id="PF04542"/>
    </source>
</evidence>